<feature type="signal peptide" evidence="3">
    <location>
        <begin position="1"/>
        <end position="22"/>
    </location>
</feature>
<dbReference type="InterPro" id="IPR011042">
    <property type="entry name" value="6-blade_b-propeller_TolB-like"/>
</dbReference>
<evidence type="ECO:0008006" key="6">
    <source>
        <dbReference type="Google" id="ProtNLM"/>
    </source>
</evidence>
<dbReference type="Gene3D" id="2.60.40.10">
    <property type="entry name" value="Immunoglobulins"/>
    <property type="match status" value="5"/>
</dbReference>
<dbReference type="InterPro" id="IPR013783">
    <property type="entry name" value="Ig-like_fold"/>
</dbReference>
<reference evidence="4" key="1">
    <citation type="submission" date="2020-12" db="EMBL/GenBank/DDBJ databases">
        <title>Geomonas sp. Red875, isolated from river sediment.</title>
        <authorList>
            <person name="Xu Z."/>
            <person name="Zhang Z."/>
            <person name="Masuda Y."/>
            <person name="Itoh H."/>
            <person name="Senoo K."/>
        </authorList>
    </citation>
    <scope>NUCLEOTIDE SEQUENCE</scope>
    <source>
        <strain evidence="4">Red875</strain>
    </source>
</reference>
<dbReference type="PROSITE" id="PS51125">
    <property type="entry name" value="NHL"/>
    <property type="match status" value="2"/>
</dbReference>
<dbReference type="Proteomes" id="UP000636888">
    <property type="component" value="Unassembled WGS sequence"/>
</dbReference>
<feature type="repeat" description="NHL" evidence="2">
    <location>
        <begin position="112"/>
        <end position="155"/>
    </location>
</feature>
<dbReference type="Pfam" id="PF01436">
    <property type="entry name" value="NHL"/>
    <property type="match status" value="1"/>
</dbReference>
<dbReference type="AlphaFoldDB" id="A0A8J7LYS6"/>
<feature type="chain" id="PRO_5035180711" description="Bacterial Ig domain-containing protein" evidence="3">
    <location>
        <begin position="23"/>
        <end position="906"/>
    </location>
</feature>
<evidence type="ECO:0000313" key="5">
    <source>
        <dbReference type="Proteomes" id="UP000636888"/>
    </source>
</evidence>
<keyword evidence="3" id="KW-0732">Signal</keyword>
<accession>A0A8J7LYS6</accession>
<gene>
    <name evidence="4" type="ORF">JFN93_11710</name>
</gene>
<protein>
    <recommendedName>
        <fullName evidence="6">Bacterial Ig domain-containing protein</fullName>
    </recommendedName>
</protein>
<keyword evidence="1" id="KW-0677">Repeat</keyword>
<sequence>MNRSLKKIFVGLAVLITASLQATLSHGVLAPNVSSLGTISDRISTPVRVATDLLGNIYLSDPRAGGILKFSTQGKFLAQFNTAATPQGLAVTVTGDLVVGQGTFVAVLSSTGTEKFRLGKGVGQFRMANGIAVDQTGRIFVADSLDNCIQVFGADGSPLTIAAAAAGKPANSFGTFGSASGQFSQPTGVAFEMVSGNLAVTDTLNGRVEFFTPDGVFVKTVGAAGSGNGKFTAPEGISFSYGASGVLMYVVDAFQSNIQVLDPSSGAFVRVIGGYGTGSGRLTVPTDAVFDSFDPHNTRLVVANDTGNLTLYGVELPAAPANTGGPTLSIDPLPVATNLTALNLTGQVAAGATVKVTVNSGAALAPVASPSATSWSDAVSNLAAGNNIFTVTATDSAGRSTTVTATVLVLPPSGGAPVTPITVDALPSLVSTPLLALHGTVPPGSTVLVNGNAALVNGGSWTYQAALTEGANSLLVTASNPAYSLATTGVSVVLDSIAPDLMVSMLPTGSTTSVQRFPISGTVTDTSTTSVQVVVNGGTPVTVPVIAGSFSTAAVLTLGANTVGVTAVDAAGNASPTAVANVNLAPSAPVVTFATADGTTVATNSIDVAGAASPGSAVTVNGVAATVTGGRWSANVPLTPGLNNLVATATLGDVNSSTKVGINYNPSAPPLAVALPGQNAVVLGGQSQQIGINGAVAAGTTVSATINGAPVPIYQKPDGSFGLAFTVPTGQFGTYTVTVTAVDAAGNETTSVRELTVADPTPPAVTVESTSPLKVSVGGGAILSVRDKNGPVGNVLVYGDTASVDLTGVSYDPATLDITAVTPGGSSSRNGILVPVQVPGQTWSPGVPTVADALESLKITAGLRPAGINEKLHGDLAPLVNGVPMPDGKIDIKDTVATMMRVLGLW</sequence>
<dbReference type="Gene3D" id="2.120.10.30">
    <property type="entry name" value="TolB, C-terminal domain"/>
    <property type="match status" value="3"/>
</dbReference>
<dbReference type="PANTHER" id="PTHR24104">
    <property type="entry name" value="E3 UBIQUITIN-PROTEIN LIGASE NHLRC1-RELATED"/>
    <property type="match status" value="1"/>
</dbReference>
<dbReference type="EMBL" id="JAEMHM010000009">
    <property type="protein sequence ID" value="MBJ6725377.1"/>
    <property type="molecule type" value="Genomic_DNA"/>
</dbReference>
<dbReference type="Pfam" id="PF09136">
    <property type="entry name" value="Glucodextran_B"/>
    <property type="match status" value="1"/>
</dbReference>
<dbReference type="GO" id="GO:0008270">
    <property type="term" value="F:zinc ion binding"/>
    <property type="evidence" value="ECO:0007669"/>
    <property type="project" value="UniProtKB-KW"/>
</dbReference>
<dbReference type="RefSeq" id="WP_199384274.1">
    <property type="nucleotide sequence ID" value="NZ_JAEMHM010000009.1"/>
</dbReference>
<evidence type="ECO:0000256" key="3">
    <source>
        <dbReference type="SAM" id="SignalP"/>
    </source>
</evidence>
<dbReference type="CDD" id="cd05819">
    <property type="entry name" value="NHL"/>
    <property type="match status" value="1"/>
</dbReference>
<name>A0A8J7LYS6_9BACT</name>
<dbReference type="InterPro" id="IPR050952">
    <property type="entry name" value="TRIM-NHL_E3_ligases"/>
</dbReference>
<comment type="caution">
    <text evidence="4">The sequence shown here is derived from an EMBL/GenBank/DDBJ whole genome shotgun (WGS) entry which is preliminary data.</text>
</comment>
<evidence type="ECO:0000313" key="4">
    <source>
        <dbReference type="EMBL" id="MBJ6725377.1"/>
    </source>
</evidence>
<evidence type="ECO:0000256" key="2">
    <source>
        <dbReference type="PROSITE-ProRule" id="PRU00504"/>
    </source>
</evidence>
<dbReference type="InterPro" id="IPR001258">
    <property type="entry name" value="NHL_repeat"/>
</dbReference>
<organism evidence="4 5">
    <name type="scientific">Geomesophilobacter sediminis</name>
    <dbReference type="NCBI Taxonomy" id="2798584"/>
    <lineage>
        <taxon>Bacteria</taxon>
        <taxon>Pseudomonadati</taxon>
        <taxon>Thermodesulfobacteriota</taxon>
        <taxon>Desulfuromonadia</taxon>
        <taxon>Geobacterales</taxon>
        <taxon>Geobacteraceae</taxon>
        <taxon>Geomesophilobacter</taxon>
    </lineage>
</organism>
<dbReference type="NCBIfam" id="NF033510">
    <property type="entry name" value="Ca_tandemer"/>
    <property type="match status" value="2"/>
</dbReference>
<keyword evidence="5" id="KW-1185">Reference proteome</keyword>
<dbReference type="PANTHER" id="PTHR24104:SF25">
    <property type="entry name" value="PROTEIN LIN-41"/>
    <property type="match status" value="1"/>
</dbReference>
<evidence type="ECO:0000256" key="1">
    <source>
        <dbReference type="ARBA" id="ARBA00022737"/>
    </source>
</evidence>
<feature type="repeat" description="NHL" evidence="2">
    <location>
        <begin position="170"/>
        <end position="214"/>
    </location>
</feature>
<proteinExistence type="predicted"/>
<dbReference type="SUPFAM" id="SSF63829">
    <property type="entry name" value="Calcium-dependent phosphotriesterase"/>
    <property type="match status" value="1"/>
</dbReference>